<reference evidence="8" key="1">
    <citation type="journal article" date="2019" name="Int. J. Syst. Evol. Microbiol.">
        <title>The Global Catalogue of Microorganisms (GCM) 10K type strain sequencing project: providing services to taxonomists for standard genome sequencing and annotation.</title>
        <authorList>
            <consortium name="The Broad Institute Genomics Platform"/>
            <consortium name="The Broad Institute Genome Sequencing Center for Infectious Disease"/>
            <person name="Wu L."/>
            <person name="Ma J."/>
        </authorList>
    </citation>
    <scope>NUCLEOTIDE SEQUENCE [LARGE SCALE GENOMIC DNA]</scope>
    <source>
        <strain evidence="8">PCU 280</strain>
    </source>
</reference>
<name>A0ABW1V6C8_9BACL</name>
<proteinExistence type="predicted"/>
<feature type="transmembrane region" description="Helical" evidence="6">
    <location>
        <begin position="171"/>
        <end position="191"/>
    </location>
</feature>
<evidence type="ECO:0000313" key="7">
    <source>
        <dbReference type="EMBL" id="MFC6333771.1"/>
    </source>
</evidence>
<evidence type="ECO:0000256" key="5">
    <source>
        <dbReference type="ARBA" id="ARBA00023136"/>
    </source>
</evidence>
<feature type="transmembrane region" description="Helical" evidence="6">
    <location>
        <begin position="357"/>
        <end position="376"/>
    </location>
</feature>
<dbReference type="PANTHER" id="PTHR30250">
    <property type="entry name" value="PST FAMILY PREDICTED COLANIC ACID TRANSPORTER"/>
    <property type="match status" value="1"/>
</dbReference>
<evidence type="ECO:0000313" key="8">
    <source>
        <dbReference type="Proteomes" id="UP001596233"/>
    </source>
</evidence>
<accession>A0ABW1V6C8</accession>
<evidence type="ECO:0000256" key="1">
    <source>
        <dbReference type="ARBA" id="ARBA00004651"/>
    </source>
</evidence>
<keyword evidence="8" id="KW-1185">Reference proteome</keyword>
<dbReference type="RefSeq" id="WP_379235584.1">
    <property type="nucleotide sequence ID" value="NZ_JBHSTE010000004.1"/>
</dbReference>
<feature type="transmembrane region" description="Helical" evidence="6">
    <location>
        <begin position="78"/>
        <end position="97"/>
    </location>
</feature>
<evidence type="ECO:0000256" key="6">
    <source>
        <dbReference type="SAM" id="Phobius"/>
    </source>
</evidence>
<feature type="transmembrane region" description="Helical" evidence="6">
    <location>
        <begin position="12"/>
        <end position="30"/>
    </location>
</feature>
<evidence type="ECO:0000256" key="3">
    <source>
        <dbReference type="ARBA" id="ARBA00022692"/>
    </source>
</evidence>
<feature type="transmembrane region" description="Helical" evidence="6">
    <location>
        <begin position="382"/>
        <end position="403"/>
    </location>
</feature>
<dbReference type="InterPro" id="IPR050833">
    <property type="entry name" value="Poly_Biosynth_Transport"/>
</dbReference>
<keyword evidence="5 6" id="KW-0472">Membrane</keyword>
<protein>
    <submittedName>
        <fullName evidence="7">Oligosaccharide flippase family protein</fullName>
    </submittedName>
</protein>
<dbReference type="PANTHER" id="PTHR30250:SF11">
    <property type="entry name" value="O-ANTIGEN TRANSPORTER-RELATED"/>
    <property type="match status" value="1"/>
</dbReference>
<feature type="transmembrane region" description="Helical" evidence="6">
    <location>
        <begin position="438"/>
        <end position="454"/>
    </location>
</feature>
<feature type="transmembrane region" description="Helical" evidence="6">
    <location>
        <begin position="212"/>
        <end position="229"/>
    </location>
</feature>
<feature type="transmembrane region" description="Helical" evidence="6">
    <location>
        <begin position="143"/>
        <end position="165"/>
    </location>
</feature>
<sequence>MKKYNNGAKAVLFISMLAIPIQLITSMLISRVSPEAVGLLGIVELFYLSIITFFLFGGETALVKIISDTGTENNKRSFLLYYLLLCLFFYFIVVFLMKMINIDIIKVITSSNENTNILMYASGGLIIIYHIILSFYKEQGRFLKYAIGTKVFNIVCFLATILILYNGELETIKVFFYFILAGYFVVVVLSIKNINFNFSNLYTVIQNKNNKIFGYVLFLYASTIVAFLYDKIDQIILLNQFGLATLGGYYIVLKIVNMAKLIPNIYNSTFYPYLCKNLKEDNSNDIFKMLLNRNLLVIIPIVVFSIFNSDLIIRLLFDETYLEYSGIFQLFMCSVLLGSPAIILNNFLFALGKTKQYFLISSVSVLLQIILILPFINFFGVIGAVIAKVITMIITIIMCRIYIKKIKYHVEFNASYFYSTLIVVFVFLLDLFLTIPNLFKFLASLFFIILYIIFKKNEYKILLLK</sequence>
<dbReference type="EMBL" id="JBHSTE010000004">
    <property type="protein sequence ID" value="MFC6333771.1"/>
    <property type="molecule type" value="Genomic_DNA"/>
</dbReference>
<keyword evidence="4 6" id="KW-1133">Transmembrane helix</keyword>
<feature type="transmembrane region" description="Helical" evidence="6">
    <location>
        <begin position="415"/>
        <end position="432"/>
    </location>
</feature>
<feature type="transmembrane region" description="Helical" evidence="6">
    <location>
        <begin position="117"/>
        <end position="136"/>
    </location>
</feature>
<comment type="caution">
    <text evidence="7">The sequence shown here is derived from an EMBL/GenBank/DDBJ whole genome shotgun (WGS) entry which is preliminary data.</text>
</comment>
<feature type="transmembrane region" description="Helical" evidence="6">
    <location>
        <begin position="295"/>
        <end position="317"/>
    </location>
</feature>
<keyword evidence="3 6" id="KW-0812">Transmembrane</keyword>
<feature type="transmembrane region" description="Helical" evidence="6">
    <location>
        <begin position="329"/>
        <end position="350"/>
    </location>
</feature>
<dbReference type="Proteomes" id="UP001596233">
    <property type="component" value="Unassembled WGS sequence"/>
</dbReference>
<keyword evidence="2" id="KW-1003">Cell membrane</keyword>
<feature type="transmembrane region" description="Helical" evidence="6">
    <location>
        <begin position="36"/>
        <end position="57"/>
    </location>
</feature>
<comment type="subcellular location">
    <subcellularLocation>
        <location evidence="1">Cell membrane</location>
        <topology evidence="1">Multi-pass membrane protein</topology>
    </subcellularLocation>
</comment>
<organism evidence="7 8">
    <name type="scientific">Paenibacillus septentrionalis</name>
    <dbReference type="NCBI Taxonomy" id="429342"/>
    <lineage>
        <taxon>Bacteria</taxon>
        <taxon>Bacillati</taxon>
        <taxon>Bacillota</taxon>
        <taxon>Bacilli</taxon>
        <taxon>Bacillales</taxon>
        <taxon>Paenibacillaceae</taxon>
        <taxon>Paenibacillus</taxon>
    </lineage>
</organism>
<gene>
    <name evidence="7" type="ORF">ACFP56_14175</name>
</gene>
<evidence type="ECO:0000256" key="4">
    <source>
        <dbReference type="ARBA" id="ARBA00022989"/>
    </source>
</evidence>
<feature type="transmembrane region" description="Helical" evidence="6">
    <location>
        <begin position="235"/>
        <end position="253"/>
    </location>
</feature>
<evidence type="ECO:0000256" key="2">
    <source>
        <dbReference type="ARBA" id="ARBA00022475"/>
    </source>
</evidence>